<organism evidence="14 15">
    <name type="scientific">Serendipita vermifera MAFF 305830</name>
    <dbReference type="NCBI Taxonomy" id="933852"/>
    <lineage>
        <taxon>Eukaryota</taxon>
        <taxon>Fungi</taxon>
        <taxon>Dikarya</taxon>
        <taxon>Basidiomycota</taxon>
        <taxon>Agaricomycotina</taxon>
        <taxon>Agaricomycetes</taxon>
        <taxon>Sebacinales</taxon>
        <taxon>Serendipitaceae</taxon>
        <taxon>Serendipita</taxon>
    </lineage>
</organism>
<dbReference type="EMBL" id="KN824290">
    <property type="protein sequence ID" value="KIM29009.1"/>
    <property type="molecule type" value="Genomic_DNA"/>
</dbReference>
<evidence type="ECO:0000256" key="7">
    <source>
        <dbReference type="ARBA" id="ARBA00022679"/>
    </source>
</evidence>
<protein>
    <recommendedName>
        <fullName evidence="5 12">UDP-N-acetylglucosamine transferase subunit ALG13</fullName>
        <ecNumber evidence="4 12">2.4.1.141</ecNumber>
    </recommendedName>
    <alternativeName>
        <fullName evidence="10 12">Asparagine-linked glycosylation protein 13</fullName>
    </alternativeName>
</protein>
<evidence type="ECO:0000256" key="4">
    <source>
        <dbReference type="ARBA" id="ARBA00012614"/>
    </source>
</evidence>
<name>A0A0C3BA62_SERVB</name>
<comment type="similarity">
    <text evidence="2 12">Belongs to the glycosyltransferase 28 family.</text>
</comment>
<proteinExistence type="inferred from homology"/>
<evidence type="ECO:0000256" key="12">
    <source>
        <dbReference type="RuleBase" id="RU362128"/>
    </source>
</evidence>
<evidence type="ECO:0000256" key="9">
    <source>
        <dbReference type="ARBA" id="ARBA00024804"/>
    </source>
</evidence>
<comment type="catalytic activity">
    <reaction evidence="11">
        <text>an N-acetyl-alpha-D-glucosaminyl-diphospho-di-trans,poly-cis-dolichol + UDP-N-acetyl-alpha-D-glucosamine = an N,N'-diacetylchitobiosyl-diphospho-di-trans,poly-cis-dolichol + UDP + H(+)</text>
        <dbReference type="Rhea" id="RHEA:23380"/>
        <dbReference type="Rhea" id="RHEA-COMP:19507"/>
        <dbReference type="Rhea" id="RHEA-COMP:19510"/>
        <dbReference type="ChEBI" id="CHEBI:15378"/>
        <dbReference type="ChEBI" id="CHEBI:57269"/>
        <dbReference type="ChEBI" id="CHEBI:57705"/>
        <dbReference type="ChEBI" id="CHEBI:58223"/>
        <dbReference type="ChEBI" id="CHEBI:58427"/>
        <dbReference type="EC" id="2.4.1.141"/>
    </reaction>
</comment>
<evidence type="ECO:0000256" key="11">
    <source>
        <dbReference type="ARBA" id="ARBA00048184"/>
    </source>
</evidence>
<dbReference type="SUPFAM" id="SSF53756">
    <property type="entry name" value="UDP-Glycosyltransferase/glycogen phosphorylase"/>
    <property type="match status" value="1"/>
</dbReference>
<dbReference type="PANTHER" id="PTHR12867:SF6">
    <property type="entry name" value="N-ACETYLGLUCOSAMINYLDIPHOSPHODOLICHOL N-ACETYLGLUCOSAMINYLTRANSFERASE"/>
    <property type="match status" value="1"/>
</dbReference>
<evidence type="ECO:0000256" key="5">
    <source>
        <dbReference type="ARBA" id="ARBA00017468"/>
    </source>
</evidence>
<comment type="subcellular location">
    <subcellularLocation>
        <location evidence="1 12">Endoplasmic reticulum</location>
    </subcellularLocation>
</comment>
<gene>
    <name evidence="12" type="primary">ALG13</name>
    <name evidence="14" type="ORF">M408DRAFT_329046</name>
</gene>
<evidence type="ECO:0000256" key="2">
    <source>
        <dbReference type="ARBA" id="ARBA00006962"/>
    </source>
</evidence>
<evidence type="ECO:0000256" key="6">
    <source>
        <dbReference type="ARBA" id="ARBA00022676"/>
    </source>
</evidence>
<dbReference type="GO" id="GO:0004577">
    <property type="term" value="F:N-acetylglucosaminyldiphosphodolichol N-acetylglucosaminyltransferase activity"/>
    <property type="evidence" value="ECO:0007669"/>
    <property type="project" value="UniProtKB-EC"/>
</dbReference>
<dbReference type="Gene3D" id="3.40.50.2000">
    <property type="entry name" value="Glycogen Phosphorylase B"/>
    <property type="match status" value="1"/>
</dbReference>
<evidence type="ECO:0000256" key="10">
    <source>
        <dbReference type="ARBA" id="ARBA00032061"/>
    </source>
</evidence>
<dbReference type="Proteomes" id="UP000054097">
    <property type="component" value="Unassembled WGS sequence"/>
</dbReference>
<comment type="subunit">
    <text evidence="3 12">Heterodimer with ALG14 to form a functional enzyme.</text>
</comment>
<evidence type="ECO:0000313" key="14">
    <source>
        <dbReference type="EMBL" id="KIM29009.1"/>
    </source>
</evidence>
<dbReference type="GO" id="GO:0006488">
    <property type="term" value="P:dolichol-linked oligosaccharide biosynthetic process"/>
    <property type="evidence" value="ECO:0007669"/>
    <property type="project" value="InterPro"/>
</dbReference>
<dbReference type="STRING" id="933852.A0A0C3BA62"/>
<dbReference type="Pfam" id="PF04101">
    <property type="entry name" value="Glyco_tran_28_C"/>
    <property type="match status" value="1"/>
</dbReference>
<feature type="domain" description="Glycosyl transferase family 28 C-terminal" evidence="13">
    <location>
        <begin position="7"/>
        <end position="164"/>
    </location>
</feature>
<dbReference type="HOGENOM" id="CLU_085408_2_2_1"/>
<keyword evidence="6 12" id="KW-0328">Glycosyltransferase</keyword>
<keyword evidence="8 12" id="KW-0256">Endoplasmic reticulum</keyword>
<comment type="function">
    <text evidence="9 12">Involved in protein N-glycosylation. Essential for the second step of the dolichol-linked oligosaccharide pathway.</text>
</comment>
<dbReference type="AlphaFoldDB" id="A0A0C3BA62"/>
<evidence type="ECO:0000256" key="1">
    <source>
        <dbReference type="ARBA" id="ARBA00004240"/>
    </source>
</evidence>
<dbReference type="EC" id="2.4.1.141" evidence="4 12"/>
<evidence type="ECO:0000313" key="15">
    <source>
        <dbReference type="Proteomes" id="UP000054097"/>
    </source>
</evidence>
<evidence type="ECO:0000256" key="3">
    <source>
        <dbReference type="ARBA" id="ARBA00011198"/>
    </source>
</evidence>
<dbReference type="GO" id="GO:0005783">
    <property type="term" value="C:endoplasmic reticulum"/>
    <property type="evidence" value="ECO:0007669"/>
    <property type="project" value="UniProtKB-SubCell"/>
</dbReference>
<dbReference type="OrthoDB" id="20273at2759"/>
<reference evidence="15" key="2">
    <citation type="submission" date="2015-01" db="EMBL/GenBank/DDBJ databases">
        <title>Evolutionary Origins and Diversification of the Mycorrhizal Mutualists.</title>
        <authorList>
            <consortium name="DOE Joint Genome Institute"/>
            <consortium name="Mycorrhizal Genomics Consortium"/>
            <person name="Kohler A."/>
            <person name="Kuo A."/>
            <person name="Nagy L.G."/>
            <person name="Floudas D."/>
            <person name="Copeland A."/>
            <person name="Barry K.W."/>
            <person name="Cichocki N."/>
            <person name="Veneault-Fourrey C."/>
            <person name="LaButti K."/>
            <person name="Lindquist E.A."/>
            <person name="Lipzen A."/>
            <person name="Lundell T."/>
            <person name="Morin E."/>
            <person name="Murat C."/>
            <person name="Riley R."/>
            <person name="Ohm R."/>
            <person name="Sun H."/>
            <person name="Tunlid A."/>
            <person name="Henrissat B."/>
            <person name="Grigoriev I.V."/>
            <person name="Hibbett D.S."/>
            <person name="Martin F."/>
        </authorList>
    </citation>
    <scope>NUCLEOTIDE SEQUENCE [LARGE SCALE GENOMIC DNA]</scope>
    <source>
        <strain evidence="15">MAFF 305830</strain>
    </source>
</reference>
<evidence type="ECO:0000259" key="13">
    <source>
        <dbReference type="Pfam" id="PF04101"/>
    </source>
</evidence>
<accession>A0A0C3BA62</accession>
<dbReference type="InterPro" id="IPR039042">
    <property type="entry name" value="Alg13-like"/>
</dbReference>
<reference evidence="14 15" key="1">
    <citation type="submission" date="2014-04" db="EMBL/GenBank/DDBJ databases">
        <authorList>
            <consortium name="DOE Joint Genome Institute"/>
            <person name="Kuo A."/>
            <person name="Zuccaro A."/>
            <person name="Kohler A."/>
            <person name="Nagy L.G."/>
            <person name="Floudas D."/>
            <person name="Copeland A."/>
            <person name="Barry K.W."/>
            <person name="Cichocki N."/>
            <person name="Veneault-Fourrey C."/>
            <person name="LaButti K."/>
            <person name="Lindquist E.A."/>
            <person name="Lipzen A."/>
            <person name="Lundell T."/>
            <person name="Morin E."/>
            <person name="Murat C."/>
            <person name="Sun H."/>
            <person name="Tunlid A."/>
            <person name="Henrissat B."/>
            <person name="Grigoriev I.V."/>
            <person name="Hibbett D.S."/>
            <person name="Martin F."/>
            <person name="Nordberg H.P."/>
            <person name="Cantor M.N."/>
            <person name="Hua S.X."/>
        </authorList>
    </citation>
    <scope>NUCLEOTIDE SEQUENCE [LARGE SCALE GENOMIC DNA]</scope>
    <source>
        <strain evidence="14 15">MAFF 305830</strain>
    </source>
</reference>
<keyword evidence="15" id="KW-1185">Reference proteome</keyword>
<keyword evidence="7 12" id="KW-0808">Transferase</keyword>
<dbReference type="PANTHER" id="PTHR12867">
    <property type="entry name" value="GLYCOSYL TRANSFERASE-RELATED"/>
    <property type="match status" value="1"/>
</dbReference>
<evidence type="ECO:0000256" key="8">
    <source>
        <dbReference type="ARBA" id="ARBA00022824"/>
    </source>
</evidence>
<dbReference type="InterPro" id="IPR007235">
    <property type="entry name" value="Glyco_trans_28_C"/>
</dbReference>
<sequence length="181" mass="19865">MSRHKNIVFVTVGSTRFDALVDKVISEEVILSLKSKGFEKMVIQTGHSNVPSGLGLKENEDMSQGNIFGLLIEVWPFRPSLKEMYEDAELVIGHAGSGTIIEVLRLGKRMIAVPNETLLHNHQAELAEALDAVGYLVSSSVRDLAVAIGQATSKKFERFPEYDASKFNGILDEEMGFNVAA</sequence>